<dbReference type="CDD" id="cd04275">
    <property type="entry name" value="ZnMc_pappalysin_like"/>
    <property type="match status" value="1"/>
</dbReference>
<gene>
    <name evidence="11" type="ORF">PIIN_07555</name>
</gene>
<evidence type="ECO:0000256" key="1">
    <source>
        <dbReference type="ARBA" id="ARBA00008721"/>
    </source>
</evidence>
<keyword evidence="6" id="KW-0862">Zinc</keyword>
<evidence type="ECO:0000256" key="7">
    <source>
        <dbReference type="ARBA" id="ARBA00023049"/>
    </source>
</evidence>
<dbReference type="InterPro" id="IPR008754">
    <property type="entry name" value="Peptidase_M43"/>
</dbReference>
<dbReference type="GO" id="GO:0006508">
    <property type="term" value="P:proteolysis"/>
    <property type="evidence" value="ECO:0007669"/>
    <property type="project" value="UniProtKB-KW"/>
</dbReference>
<protein>
    <submittedName>
        <fullName evidence="11">Related to metalloprotease MEP1</fullName>
    </submittedName>
</protein>
<reference evidence="11 12" key="1">
    <citation type="journal article" date="2011" name="PLoS Pathog.">
        <title>Endophytic Life Strategies Decoded by Genome and Transcriptome Analyses of the Mutualistic Root Symbiont Piriformospora indica.</title>
        <authorList>
            <person name="Zuccaro A."/>
            <person name="Lahrmann U."/>
            <person name="Guldener U."/>
            <person name="Langen G."/>
            <person name="Pfiffi S."/>
            <person name="Biedenkopf D."/>
            <person name="Wong P."/>
            <person name="Samans B."/>
            <person name="Grimm C."/>
            <person name="Basiewicz M."/>
            <person name="Murat C."/>
            <person name="Martin F."/>
            <person name="Kogel K.H."/>
        </authorList>
    </citation>
    <scope>NUCLEOTIDE SEQUENCE [LARGE SCALE GENOMIC DNA]</scope>
    <source>
        <strain evidence="11 12">DSM 11827</strain>
    </source>
</reference>
<comment type="caution">
    <text evidence="11">The sequence shown here is derived from an EMBL/GenBank/DDBJ whole genome shotgun (WGS) entry which is preliminary data.</text>
</comment>
<comment type="similarity">
    <text evidence="1">Belongs to the peptidase M43B family.</text>
</comment>
<keyword evidence="7 11" id="KW-0482">Metalloprotease</keyword>
<keyword evidence="5" id="KW-0378">Hydrolase</keyword>
<evidence type="ECO:0000313" key="12">
    <source>
        <dbReference type="Proteomes" id="UP000007148"/>
    </source>
</evidence>
<feature type="chain" id="PRO_5003469339" evidence="9">
    <location>
        <begin position="19"/>
        <end position="288"/>
    </location>
</feature>
<organism evidence="11 12">
    <name type="scientific">Serendipita indica (strain DSM 11827)</name>
    <name type="common">Root endophyte fungus</name>
    <name type="synonym">Piriformospora indica</name>
    <dbReference type="NCBI Taxonomy" id="1109443"/>
    <lineage>
        <taxon>Eukaryota</taxon>
        <taxon>Fungi</taxon>
        <taxon>Dikarya</taxon>
        <taxon>Basidiomycota</taxon>
        <taxon>Agaricomycotina</taxon>
        <taxon>Agaricomycetes</taxon>
        <taxon>Sebacinales</taxon>
        <taxon>Serendipitaceae</taxon>
        <taxon>Serendipita</taxon>
    </lineage>
</organism>
<evidence type="ECO:0000313" key="11">
    <source>
        <dbReference type="EMBL" id="CCA73602.1"/>
    </source>
</evidence>
<evidence type="ECO:0000256" key="6">
    <source>
        <dbReference type="ARBA" id="ARBA00022833"/>
    </source>
</evidence>
<keyword evidence="3" id="KW-0479">Metal-binding</keyword>
<dbReference type="Pfam" id="PF05572">
    <property type="entry name" value="Peptidase_M43"/>
    <property type="match status" value="1"/>
</dbReference>
<evidence type="ECO:0000256" key="3">
    <source>
        <dbReference type="ARBA" id="ARBA00022723"/>
    </source>
</evidence>
<dbReference type="MEROPS" id="M43.008"/>
<evidence type="ECO:0000256" key="9">
    <source>
        <dbReference type="SAM" id="SignalP"/>
    </source>
</evidence>
<evidence type="ECO:0000256" key="8">
    <source>
        <dbReference type="ARBA" id="ARBA00023157"/>
    </source>
</evidence>
<dbReference type="Proteomes" id="UP000007148">
    <property type="component" value="Unassembled WGS sequence"/>
</dbReference>
<evidence type="ECO:0000259" key="10">
    <source>
        <dbReference type="Pfam" id="PF05572"/>
    </source>
</evidence>
<accession>G4TQK9</accession>
<dbReference type="EMBL" id="CAFZ01000237">
    <property type="protein sequence ID" value="CCA73602.1"/>
    <property type="molecule type" value="Genomic_DNA"/>
</dbReference>
<dbReference type="OrthoDB" id="536211at2759"/>
<proteinExistence type="inferred from homology"/>
<dbReference type="PANTHER" id="PTHR47466">
    <property type="match status" value="1"/>
</dbReference>
<sequence>MFFRRLCLFNALAACALGAALNDVPRRGCATEISPDEMRTVEAKFAEYKTLKALDDNRADPSPISIAWHVIFTNQTVEGGYLNETTINASVSALNDHYSGIGVNFTLDHVDYSQNTTWFIETDPIYKTVELEMKSALRVGDVATLNIYTVGFGTSHNNELLGFATFPWWYANSTIDDGVVILHSTVPGGSKLHYDEGKTLTHEVGHWLGLYHPFQGGCYGDGDFVSDTAPQVKPSYGCPVSQDSCIGGGPDNIHNFMDYSYDSCLDSFTPGQATRLREQMLYYRNATV</sequence>
<evidence type="ECO:0000256" key="4">
    <source>
        <dbReference type="ARBA" id="ARBA00022729"/>
    </source>
</evidence>
<dbReference type="eggNOG" id="ENOG502QQ7Z">
    <property type="taxonomic scope" value="Eukaryota"/>
</dbReference>
<evidence type="ECO:0000256" key="5">
    <source>
        <dbReference type="ARBA" id="ARBA00022801"/>
    </source>
</evidence>
<dbReference type="InParanoid" id="G4TQK9"/>
<dbReference type="OMA" id="WMRNETT"/>
<evidence type="ECO:0000256" key="2">
    <source>
        <dbReference type="ARBA" id="ARBA00022670"/>
    </source>
</evidence>
<keyword evidence="8" id="KW-1015">Disulfide bond</keyword>
<keyword evidence="4 9" id="KW-0732">Signal</keyword>
<feature type="signal peptide" evidence="9">
    <location>
        <begin position="1"/>
        <end position="18"/>
    </location>
</feature>
<keyword evidence="2 11" id="KW-0645">Protease</keyword>
<keyword evidence="12" id="KW-1185">Reference proteome</keyword>
<dbReference type="AlphaFoldDB" id="G4TQK9"/>
<dbReference type="HOGENOM" id="CLU_048726_1_0_1"/>
<feature type="domain" description="Peptidase M43 pregnancy-associated plasma-A" evidence="10">
    <location>
        <begin position="195"/>
        <end position="279"/>
    </location>
</feature>
<dbReference type="PANTHER" id="PTHR47466:SF1">
    <property type="entry name" value="METALLOPROTEASE MEP1 (AFU_ORTHOLOGUE AFUA_1G07730)-RELATED"/>
    <property type="match status" value="1"/>
</dbReference>
<dbReference type="GO" id="GO:0046872">
    <property type="term" value="F:metal ion binding"/>
    <property type="evidence" value="ECO:0007669"/>
    <property type="project" value="UniProtKB-KW"/>
</dbReference>
<dbReference type="InterPro" id="IPR024079">
    <property type="entry name" value="MetalloPept_cat_dom_sf"/>
</dbReference>
<dbReference type="STRING" id="1109443.G4TQK9"/>
<name>G4TQK9_SERID</name>
<dbReference type="GO" id="GO:0008237">
    <property type="term" value="F:metallopeptidase activity"/>
    <property type="evidence" value="ECO:0007669"/>
    <property type="project" value="UniProtKB-KW"/>
</dbReference>
<dbReference type="SUPFAM" id="SSF55486">
    <property type="entry name" value="Metalloproteases ('zincins'), catalytic domain"/>
    <property type="match status" value="1"/>
</dbReference>
<dbReference type="Gene3D" id="3.40.390.10">
    <property type="entry name" value="Collagenase (Catalytic Domain)"/>
    <property type="match status" value="1"/>
</dbReference>